<evidence type="ECO:0000313" key="1">
    <source>
        <dbReference type="EMBL" id="KAL0279516.1"/>
    </source>
</evidence>
<dbReference type="EMBL" id="JARGDH010000001">
    <property type="protein sequence ID" value="KAL0279516.1"/>
    <property type="molecule type" value="Genomic_DNA"/>
</dbReference>
<organism evidence="1">
    <name type="scientific">Menopon gallinae</name>
    <name type="common">poultry shaft louse</name>
    <dbReference type="NCBI Taxonomy" id="328185"/>
    <lineage>
        <taxon>Eukaryota</taxon>
        <taxon>Metazoa</taxon>
        <taxon>Ecdysozoa</taxon>
        <taxon>Arthropoda</taxon>
        <taxon>Hexapoda</taxon>
        <taxon>Insecta</taxon>
        <taxon>Pterygota</taxon>
        <taxon>Neoptera</taxon>
        <taxon>Paraneoptera</taxon>
        <taxon>Psocodea</taxon>
        <taxon>Troctomorpha</taxon>
        <taxon>Phthiraptera</taxon>
        <taxon>Amblycera</taxon>
        <taxon>Menoponidae</taxon>
        <taxon>Menopon</taxon>
    </lineage>
</organism>
<accession>A0AAW2IC75</accession>
<dbReference type="AlphaFoldDB" id="A0AAW2IC75"/>
<comment type="caution">
    <text evidence="1">The sequence shown here is derived from an EMBL/GenBank/DDBJ whole genome shotgun (WGS) entry which is preliminary data.</text>
</comment>
<protein>
    <submittedName>
        <fullName evidence="1">Uncharacterized protein</fullName>
    </submittedName>
</protein>
<sequence length="140" mass="16380">MVKDISNHYHTKWIIIQSCKKTAYPILKLSKDIMTFQRLYISVFSWEDFLLTAEMKTEVRPLVLLTCWSCPVDCLYGIADLYKYSRFMWLMFGNLTEVMSMEGLHIPLNCFFILAEKSTLEGTSFKLFGPENTYNDGTCR</sequence>
<name>A0AAW2IC75_9NEOP</name>
<reference evidence="1" key="1">
    <citation type="journal article" date="2024" name="Gigascience">
        <title>Chromosome-level genome of the poultry shaft louse Menopon gallinae provides insight into the host-switching and adaptive evolution of parasitic lice.</title>
        <authorList>
            <person name="Xu Y."/>
            <person name="Ma L."/>
            <person name="Liu S."/>
            <person name="Liang Y."/>
            <person name="Liu Q."/>
            <person name="He Z."/>
            <person name="Tian L."/>
            <person name="Duan Y."/>
            <person name="Cai W."/>
            <person name="Li H."/>
            <person name="Song F."/>
        </authorList>
    </citation>
    <scope>NUCLEOTIDE SEQUENCE</scope>
    <source>
        <strain evidence="1">Cailab_2023a</strain>
    </source>
</reference>
<gene>
    <name evidence="1" type="ORF">PYX00_001056</name>
</gene>
<proteinExistence type="predicted"/>